<dbReference type="Proteomes" id="UP000634136">
    <property type="component" value="Unassembled WGS sequence"/>
</dbReference>
<reference evidence="1" key="1">
    <citation type="submission" date="2020-09" db="EMBL/GenBank/DDBJ databases">
        <title>Genome-Enabled Discovery of Anthraquinone Biosynthesis in Senna tora.</title>
        <authorList>
            <person name="Kang S.-H."/>
            <person name="Pandey R.P."/>
            <person name="Lee C.-M."/>
            <person name="Sim J.-S."/>
            <person name="Jeong J.-T."/>
            <person name="Choi B.-S."/>
            <person name="Jung M."/>
            <person name="Ginzburg D."/>
            <person name="Zhao K."/>
            <person name="Won S.Y."/>
            <person name="Oh T.-J."/>
            <person name="Yu Y."/>
            <person name="Kim N.-H."/>
            <person name="Lee O.R."/>
            <person name="Lee T.-H."/>
            <person name="Bashyal P."/>
            <person name="Kim T.-S."/>
            <person name="Lee W.-H."/>
            <person name="Kawkins C."/>
            <person name="Kim C.-K."/>
            <person name="Kim J.S."/>
            <person name="Ahn B.O."/>
            <person name="Rhee S.Y."/>
            <person name="Sohng J.K."/>
        </authorList>
    </citation>
    <scope>NUCLEOTIDE SEQUENCE</scope>
    <source>
        <tissue evidence="1">Leaf</tissue>
    </source>
</reference>
<name>A0A835CB33_9FABA</name>
<dbReference type="AlphaFoldDB" id="A0A835CB33"/>
<keyword evidence="2" id="KW-1185">Reference proteome</keyword>
<organism evidence="1 2">
    <name type="scientific">Senna tora</name>
    <dbReference type="NCBI Taxonomy" id="362788"/>
    <lineage>
        <taxon>Eukaryota</taxon>
        <taxon>Viridiplantae</taxon>
        <taxon>Streptophyta</taxon>
        <taxon>Embryophyta</taxon>
        <taxon>Tracheophyta</taxon>
        <taxon>Spermatophyta</taxon>
        <taxon>Magnoliopsida</taxon>
        <taxon>eudicotyledons</taxon>
        <taxon>Gunneridae</taxon>
        <taxon>Pentapetalae</taxon>
        <taxon>rosids</taxon>
        <taxon>fabids</taxon>
        <taxon>Fabales</taxon>
        <taxon>Fabaceae</taxon>
        <taxon>Caesalpinioideae</taxon>
        <taxon>Cassia clade</taxon>
        <taxon>Senna</taxon>
    </lineage>
</organism>
<sequence length="80" mass="8521">MSRPNLTPKVVFGNMVADDTAGSSVTNNVTATNRNGWTDATPVLITGYKLSGHNAITARVFDPTSAHVAQSGFGIREDDW</sequence>
<proteinExistence type="predicted"/>
<dbReference type="EMBL" id="JAAIUW010000004">
    <property type="protein sequence ID" value="KAF7836891.1"/>
    <property type="molecule type" value="Genomic_DNA"/>
</dbReference>
<evidence type="ECO:0000313" key="1">
    <source>
        <dbReference type="EMBL" id="KAF7836891.1"/>
    </source>
</evidence>
<comment type="caution">
    <text evidence="1">The sequence shown here is derived from an EMBL/GenBank/DDBJ whole genome shotgun (WGS) entry which is preliminary data.</text>
</comment>
<gene>
    <name evidence="1" type="ORF">G2W53_011750</name>
</gene>
<accession>A0A835CB33</accession>
<evidence type="ECO:0000313" key="2">
    <source>
        <dbReference type="Proteomes" id="UP000634136"/>
    </source>
</evidence>
<protein>
    <submittedName>
        <fullName evidence="1">Uncharacterized protein</fullName>
    </submittedName>
</protein>